<dbReference type="EMBL" id="DS469508">
    <property type="protein sequence ID" value="EDO49803.1"/>
    <property type="molecule type" value="Genomic_DNA"/>
</dbReference>
<sequence length="468" mass="49690">MPVDPGSNASASAVLAYNGDSPRGWNDPPTFAFSGNKSGGSRPKLDLRKRVSHQQALHGGNTPPPQPINPPNPPSYPSIDATNAMAGLSLHSSPRIPPPPSPKHYTPTQPINQVPPPALTTAIPTVAAYQAAHPSAINASPTTVGSPSTTAPSVPSPQAPTHIGQPLIALKSHAFEPVKAHTSIRSTAEIDEGIGTHEPQQEIYNPMHHAAQNGSTCTALVPTPPQAVLPYHPLHVPNGNVPVNTSVGYATPPTTTMLPHQPHPNNIYSSPASTMPPPPLQTHHNSTYSSPVPLAHSAPATPTQMAVGHVTPPPPTFPVSSRVPTPPQGQGLVPPMSSSAGNTPRCLSPLQNDPDDNLGDEEGLEATMFALEDVIQKYSNSIENRISKDITRRLKIMSQMWMGGRLSKVVKTRMIKLAKALDDGQGEEAHNIHVSIMVDHVAEVNQWMVAVKRLISLVRHDPIRPTTS</sequence>
<organism evidence="3 4">
    <name type="scientific">Nematostella vectensis</name>
    <name type="common">Starlet sea anemone</name>
    <dbReference type="NCBI Taxonomy" id="45351"/>
    <lineage>
        <taxon>Eukaryota</taxon>
        <taxon>Metazoa</taxon>
        <taxon>Cnidaria</taxon>
        <taxon>Anthozoa</taxon>
        <taxon>Hexacorallia</taxon>
        <taxon>Actiniaria</taxon>
        <taxon>Edwardsiidae</taxon>
        <taxon>Nematostella</taxon>
    </lineage>
</organism>
<dbReference type="PANTHER" id="PTHR18834:SF2">
    <property type="entry name" value="STEROID RECEPTOR RNA ACTIVATOR 1"/>
    <property type="match status" value="1"/>
</dbReference>
<feature type="region of interest" description="Disordered" evidence="1">
    <location>
        <begin position="318"/>
        <end position="344"/>
    </location>
</feature>
<feature type="region of interest" description="Disordered" evidence="1">
    <location>
        <begin position="138"/>
        <end position="159"/>
    </location>
</feature>
<dbReference type="GO" id="GO:0006357">
    <property type="term" value="P:regulation of transcription by RNA polymerase II"/>
    <property type="evidence" value="ECO:0007669"/>
    <property type="project" value="InterPro"/>
</dbReference>
<dbReference type="FunFam" id="1.20.940.10:FF:000009">
    <property type="entry name" value="Protein transport protein Sec31A"/>
    <property type="match status" value="1"/>
</dbReference>
<feature type="compositionally biased region" description="Low complexity" evidence="1">
    <location>
        <begin position="139"/>
        <end position="153"/>
    </location>
</feature>
<dbReference type="eggNOG" id="ENOG502RZ38">
    <property type="taxonomic scope" value="Eukaryota"/>
</dbReference>
<dbReference type="InterPro" id="IPR040243">
    <property type="entry name" value="Steroid_recept_RNA_1"/>
</dbReference>
<dbReference type="GO" id="GO:0003713">
    <property type="term" value="F:transcription coactivator activity"/>
    <property type="evidence" value="ECO:0000318"/>
    <property type="project" value="GO_Central"/>
</dbReference>
<gene>
    <name evidence="3" type="ORF">NEMVEDRAFT_v1g237962</name>
</gene>
<feature type="domain" description="SRA1/Sec31" evidence="2">
    <location>
        <begin position="334"/>
        <end position="459"/>
    </location>
</feature>
<protein>
    <recommendedName>
        <fullName evidence="2">SRA1/Sec31 domain-containing protein</fullName>
    </recommendedName>
</protein>
<dbReference type="STRING" id="45351.A7RFY5"/>
<dbReference type="Gene3D" id="1.20.940.10">
    <property type="entry name" value="Functional domain of the splicing factor Prp18"/>
    <property type="match status" value="1"/>
</dbReference>
<evidence type="ECO:0000256" key="1">
    <source>
        <dbReference type="SAM" id="MobiDB-lite"/>
    </source>
</evidence>
<dbReference type="Proteomes" id="UP000001593">
    <property type="component" value="Unassembled WGS sequence"/>
</dbReference>
<dbReference type="InterPro" id="IPR009917">
    <property type="entry name" value="SRA1/Sec31"/>
</dbReference>
<name>A7RFY5_NEMVE</name>
<dbReference type="OrthoDB" id="5982138at2759"/>
<dbReference type="GO" id="GO:0005634">
    <property type="term" value="C:nucleus"/>
    <property type="evidence" value="ECO:0000318"/>
    <property type="project" value="GO_Central"/>
</dbReference>
<dbReference type="HOGENOM" id="CLU_584370_0_0_1"/>
<evidence type="ECO:0000259" key="2">
    <source>
        <dbReference type="Pfam" id="PF07304"/>
    </source>
</evidence>
<accession>A7RFY5</accession>
<proteinExistence type="predicted"/>
<reference evidence="3 4" key="1">
    <citation type="journal article" date="2007" name="Science">
        <title>Sea anemone genome reveals ancestral eumetazoan gene repertoire and genomic organization.</title>
        <authorList>
            <person name="Putnam N.H."/>
            <person name="Srivastava M."/>
            <person name="Hellsten U."/>
            <person name="Dirks B."/>
            <person name="Chapman J."/>
            <person name="Salamov A."/>
            <person name="Terry A."/>
            <person name="Shapiro H."/>
            <person name="Lindquist E."/>
            <person name="Kapitonov V.V."/>
            <person name="Jurka J."/>
            <person name="Genikhovich G."/>
            <person name="Grigoriev I.V."/>
            <person name="Lucas S.M."/>
            <person name="Steele R.E."/>
            <person name="Finnerty J.R."/>
            <person name="Technau U."/>
            <person name="Martindale M.Q."/>
            <person name="Rokhsar D.S."/>
        </authorList>
    </citation>
    <scope>NUCLEOTIDE SEQUENCE [LARGE SCALE GENOMIC DNA]</scope>
    <source>
        <strain evidence="4">CH2 X CH6</strain>
    </source>
</reference>
<evidence type="ECO:0000313" key="3">
    <source>
        <dbReference type="EMBL" id="EDO49803.1"/>
    </source>
</evidence>
<dbReference type="Pfam" id="PF07304">
    <property type="entry name" value="SRA1"/>
    <property type="match status" value="1"/>
</dbReference>
<dbReference type="OMA" id="NQWMVAV"/>
<feature type="compositionally biased region" description="Pro residues" evidence="1">
    <location>
        <begin position="62"/>
        <end position="76"/>
    </location>
</feature>
<evidence type="ECO:0000313" key="4">
    <source>
        <dbReference type="Proteomes" id="UP000001593"/>
    </source>
</evidence>
<feature type="region of interest" description="Disordered" evidence="1">
    <location>
        <begin position="1"/>
        <end position="81"/>
    </location>
</feature>
<dbReference type="PANTHER" id="PTHR18834">
    <property type="entry name" value="STEROID RECEPTOR RNA ACTIVATOR 1"/>
    <property type="match status" value="1"/>
</dbReference>
<dbReference type="InParanoid" id="A7RFY5"/>
<dbReference type="AlphaFoldDB" id="A7RFY5"/>
<keyword evidence="4" id="KW-1185">Reference proteome</keyword>
<dbReference type="KEGG" id="nve:5522099"/>